<name>A0A3R9RKR9_9CREN</name>
<sequence>MSNNEEMVLAVRTVVARMRNARHGLGSSSSSMTLSLSRAPISEVRKAALHLGNVATDILGTLYTLGARNLTTGVETRDLRVPFQVLRKLQSTGLINAMKDSRGRNRWFLTRKGISAIEKVGI</sequence>
<comment type="caution">
    <text evidence="1">The sequence shown here is derived from an EMBL/GenBank/DDBJ whole genome shotgun (WGS) entry which is preliminary data.</text>
</comment>
<dbReference type="Proteomes" id="UP000277582">
    <property type="component" value="Unassembled WGS sequence"/>
</dbReference>
<dbReference type="AlphaFoldDB" id="A0A3R9RKR9"/>
<reference evidence="1 2" key="1">
    <citation type="submission" date="2018-10" db="EMBL/GenBank/DDBJ databases">
        <title>Co-occurring genomic capacity for anaerobic methane metabolism and dissimilatory sulfite reduction discovered in the Korarchaeota.</title>
        <authorList>
            <person name="Mckay L.J."/>
            <person name="Dlakic M."/>
            <person name="Fields M.W."/>
            <person name="Delmont T.O."/>
            <person name="Eren A.M."/>
            <person name="Jay Z.J."/>
            <person name="Klingelsmith K.B."/>
            <person name="Rusch D.B."/>
            <person name="Inskeep W.P."/>
        </authorList>
    </citation>
    <scope>NUCLEOTIDE SEQUENCE [LARGE SCALE GENOMIC DNA]</scope>
    <source>
        <strain evidence="1 2">MDKW</strain>
    </source>
</reference>
<evidence type="ECO:0000313" key="2">
    <source>
        <dbReference type="Proteomes" id="UP000277582"/>
    </source>
</evidence>
<organism evidence="1 2">
    <name type="scientific">Candidatus Methanodesulfokora washburnensis</name>
    <dbReference type="NCBI Taxonomy" id="2478471"/>
    <lineage>
        <taxon>Archaea</taxon>
        <taxon>Thermoproteota</taxon>
        <taxon>Candidatus Korarchaeia</taxon>
        <taxon>Candidatus Korarchaeia incertae sedis</taxon>
        <taxon>Candidatus Methanodesulfokora</taxon>
    </lineage>
</organism>
<dbReference type="EMBL" id="RCOS01000152">
    <property type="protein sequence ID" value="RSN72473.1"/>
    <property type="molecule type" value="Genomic_DNA"/>
</dbReference>
<proteinExistence type="predicted"/>
<evidence type="ECO:0000313" key="1">
    <source>
        <dbReference type="EMBL" id="RSN72473.1"/>
    </source>
</evidence>
<keyword evidence="2" id="KW-1185">Reference proteome</keyword>
<accession>A0A3R9RKR9</accession>
<protein>
    <submittedName>
        <fullName evidence="1">Uncharacterized protein</fullName>
    </submittedName>
</protein>
<gene>
    <name evidence="1" type="ORF">D6D85_13765</name>
</gene>
<dbReference type="RefSeq" id="WP_125672524.1">
    <property type="nucleotide sequence ID" value="NZ_RCOS01000152.1"/>
</dbReference>